<keyword evidence="3" id="KW-1185">Reference proteome</keyword>
<proteinExistence type="predicted"/>
<feature type="transmembrane region" description="Helical" evidence="1">
    <location>
        <begin position="166"/>
        <end position="186"/>
    </location>
</feature>
<evidence type="ECO:0000256" key="1">
    <source>
        <dbReference type="SAM" id="Phobius"/>
    </source>
</evidence>
<accession>A0A1T4RT13</accession>
<feature type="transmembrane region" description="Helical" evidence="1">
    <location>
        <begin position="198"/>
        <end position="214"/>
    </location>
</feature>
<reference evidence="3" key="1">
    <citation type="submission" date="2017-02" db="EMBL/GenBank/DDBJ databases">
        <authorList>
            <person name="Varghese N."/>
            <person name="Submissions S."/>
        </authorList>
    </citation>
    <scope>NUCLEOTIDE SEQUENCE [LARGE SCALE GENOMIC DNA]</scope>
    <source>
        <strain evidence="3">ATCC BAA-34</strain>
    </source>
</reference>
<feature type="transmembrane region" description="Helical" evidence="1">
    <location>
        <begin position="226"/>
        <end position="243"/>
    </location>
</feature>
<keyword evidence="1" id="KW-0472">Membrane</keyword>
<organism evidence="2 3">
    <name type="scientific">Trichlorobacter thiogenes</name>
    <dbReference type="NCBI Taxonomy" id="115783"/>
    <lineage>
        <taxon>Bacteria</taxon>
        <taxon>Pseudomonadati</taxon>
        <taxon>Thermodesulfobacteriota</taxon>
        <taxon>Desulfuromonadia</taxon>
        <taxon>Geobacterales</taxon>
        <taxon>Geobacteraceae</taxon>
        <taxon>Trichlorobacter</taxon>
    </lineage>
</organism>
<dbReference type="EMBL" id="FUWR01000024">
    <property type="protein sequence ID" value="SKA19124.1"/>
    <property type="molecule type" value="Genomic_DNA"/>
</dbReference>
<feature type="transmembrane region" description="Helical" evidence="1">
    <location>
        <begin position="296"/>
        <end position="317"/>
    </location>
</feature>
<feature type="transmembrane region" description="Helical" evidence="1">
    <location>
        <begin position="71"/>
        <end position="92"/>
    </location>
</feature>
<name>A0A1T4RT13_9BACT</name>
<evidence type="ECO:0008006" key="4">
    <source>
        <dbReference type="Google" id="ProtNLM"/>
    </source>
</evidence>
<feature type="transmembrane region" description="Helical" evidence="1">
    <location>
        <begin position="99"/>
        <end position="119"/>
    </location>
</feature>
<dbReference type="STRING" id="115783.SAMN02745119_03063"/>
<protein>
    <recommendedName>
        <fullName evidence="4">DUF2157 domain-containing protein</fullName>
    </recommendedName>
</protein>
<dbReference type="Proteomes" id="UP000190102">
    <property type="component" value="Unassembled WGS sequence"/>
</dbReference>
<gene>
    <name evidence="2" type="ORF">SAMN02745119_03063</name>
</gene>
<feature type="transmembrane region" description="Helical" evidence="1">
    <location>
        <begin position="249"/>
        <end position="268"/>
    </location>
</feature>
<dbReference type="RefSeq" id="WP_078791286.1">
    <property type="nucleotide sequence ID" value="NZ_FUWR01000024.1"/>
</dbReference>
<keyword evidence="1" id="KW-0812">Transmembrane</keyword>
<feature type="transmembrane region" description="Helical" evidence="1">
    <location>
        <begin position="44"/>
        <end position="65"/>
    </location>
</feature>
<sequence>MEINRERLREATAQGIVTELQAEQLWQFLFEQRKDTPSFHFTHILYYLGGLIAIGAMSLFMNLGWERFGGWGLFGIALAYGMAGLGLTEFFLTRRHLQIPAGIMATFVVVLTPLAVYGLQVALGFWPEGHVYREYHTHINWRWILMELATLATGAIMLWRYRFPFLVMPVAVTLWYMSMDLTPLLFGEADASWDLRKLVSLWFGLFICLMAFWVDIRSRFEKDFAFWLYIFGVLAFWGGLSMMNSNSELNKFIYLCINLIMIVVGSILSRRVFAVFGGLGAAGYIGHLAYDVFKDSMMFPFVLTGIGLGVIYIGIVWQRHEKKISSTLRGFLPVPLKELIERRS</sequence>
<keyword evidence="1" id="KW-1133">Transmembrane helix</keyword>
<evidence type="ECO:0000313" key="2">
    <source>
        <dbReference type="EMBL" id="SKA19124.1"/>
    </source>
</evidence>
<evidence type="ECO:0000313" key="3">
    <source>
        <dbReference type="Proteomes" id="UP000190102"/>
    </source>
</evidence>
<dbReference type="AlphaFoldDB" id="A0A1T4RT13"/>
<dbReference type="OrthoDB" id="1675191at2"/>